<evidence type="ECO:0000313" key="9">
    <source>
        <dbReference type="EMBL" id="ALO67770.1"/>
    </source>
</evidence>
<keyword evidence="4 7" id="KW-0812">Transmembrane</keyword>
<name>A0A0S2M1R3_9MICC</name>
<protein>
    <submittedName>
        <fullName evidence="9">Polyprenyl glycosylphosphotransferase</fullName>
    </submittedName>
</protein>
<feature type="transmembrane region" description="Helical" evidence="7">
    <location>
        <begin position="12"/>
        <end position="33"/>
    </location>
</feature>
<feature type="transmembrane region" description="Helical" evidence="7">
    <location>
        <begin position="285"/>
        <end position="309"/>
    </location>
</feature>
<evidence type="ECO:0000256" key="2">
    <source>
        <dbReference type="ARBA" id="ARBA00006464"/>
    </source>
</evidence>
<keyword evidence="6 7" id="KW-0472">Membrane</keyword>
<dbReference type="AlphaFoldDB" id="A0A0S2M1R3"/>
<dbReference type="PANTHER" id="PTHR30576:SF10">
    <property type="entry name" value="SLL5057 PROTEIN"/>
    <property type="match status" value="1"/>
</dbReference>
<organism evidence="9 10">
    <name type="scientific">Arthrobacter alpinus</name>
    <dbReference type="NCBI Taxonomy" id="656366"/>
    <lineage>
        <taxon>Bacteria</taxon>
        <taxon>Bacillati</taxon>
        <taxon>Actinomycetota</taxon>
        <taxon>Actinomycetes</taxon>
        <taxon>Micrococcales</taxon>
        <taxon>Micrococcaceae</taxon>
        <taxon>Arthrobacter</taxon>
    </lineage>
</organism>
<gene>
    <name evidence="9" type="ORF">AS189_16405</name>
</gene>
<reference evidence="10" key="1">
    <citation type="submission" date="2015-11" db="EMBL/GenBank/DDBJ databases">
        <authorList>
            <person name="Kumar R."/>
            <person name="Singh D."/>
            <person name="Swarnkar M.K."/>
            <person name="Singh A.K."/>
            <person name="Kumar S."/>
        </authorList>
    </citation>
    <scope>NUCLEOTIDE SEQUENCE [LARGE SCALE GENOMIC DNA]</scope>
    <source>
        <strain evidence="10">ERGS4:06</strain>
    </source>
</reference>
<dbReference type="InterPro" id="IPR017475">
    <property type="entry name" value="EPS_sugar_tfrase"/>
</dbReference>
<dbReference type="PANTHER" id="PTHR30576">
    <property type="entry name" value="COLANIC BIOSYNTHESIS UDP-GLUCOSE LIPID CARRIER TRANSFERASE"/>
    <property type="match status" value="1"/>
</dbReference>
<reference evidence="9 10" key="2">
    <citation type="journal article" date="2016" name="J. Biotechnol.">
        <title>Complete genome sequence of Arthrobacter alpinus ERGS4:06, a yellow pigmented bacterium tolerant to cold and radiations isolated from Sikkim Himalaya.</title>
        <authorList>
            <person name="Kumar R."/>
            <person name="Singh D."/>
            <person name="Swarnkar M.K."/>
            <person name="Singh A.K."/>
            <person name="Kumar S."/>
        </authorList>
    </citation>
    <scope>NUCLEOTIDE SEQUENCE [LARGE SCALE GENOMIC DNA]</scope>
    <source>
        <strain evidence="9 10">ERGS4:06</strain>
    </source>
</reference>
<keyword evidence="3 9" id="KW-0808">Transferase</keyword>
<dbReference type="EMBL" id="CP013200">
    <property type="protein sequence ID" value="ALO67770.1"/>
    <property type="molecule type" value="Genomic_DNA"/>
</dbReference>
<dbReference type="Proteomes" id="UP000059574">
    <property type="component" value="Chromosome"/>
</dbReference>
<dbReference type="InterPro" id="IPR003362">
    <property type="entry name" value="Bact_transf"/>
</dbReference>
<evidence type="ECO:0000313" key="10">
    <source>
        <dbReference type="Proteomes" id="UP000059574"/>
    </source>
</evidence>
<dbReference type="Pfam" id="PF13727">
    <property type="entry name" value="CoA_binding_3"/>
    <property type="match status" value="1"/>
</dbReference>
<dbReference type="Pfam" id="PF02397">
    <property type="entry name" value="Bac_transf"/>
    <property type="match status" value="1"/>
</dbReference>
<feature type="transmembrane region" description="Helical" evidence="7">
    <location>
        <begin position="107"/>
        <end position="127"/>
    </location>
</feature>
<accession>A0A0S2M1R3</accession>
<proteinExistence type="inferred from homology"/>
<comment type="similarity">
    <text evidence="2">Belongs to the bacterial sugar transferase family.</text>
</comment>
<evidence type="ECO:0000256" key="7">
    <source>
        <dbReference type="SAM" id="Phobius"/>
    </source>
</evidence>
<evidence type="ECO:0000256" key="6">
    <source>
        <dbReference type="ARBA" id="ARBA00023136"/>
    </source>
</evidence>
<dbReference type="NCBIfam" id="TIGR03025">
    <property type="entry name" value="EPS_sugtrans"/>
    <property type="match status" value="1"/>
</dbReference>
<evidence type="ECO:0000256" key="1">
    <source>
        <dbReference type="ARBA" id="ARBA00004141"/>
    </source>
</evidence>
<keyword evidence="5 7" id="KW-1133">Transmembrane helix</keyword>
<dbReference type="GO" id="GO:0016020">
    <property type="term" value="C:membrane"/>
    <property type="evidence" value="ECO:0007669"/>
    <property type="project" value="UniProtKB-SubCell"/>
</dbReference>
<feature type="transmembrane region" description="Helical" evidence="7">
    <location>
        <begin position="45"/>
        <end position="62"/>
    </location>
</feature>
<dbReference type="GO" id="GO:0016780">
    <property type="term" value="F:phosphotransferase activity, for other substituted phosphate groups"/>
    <property type="evidence" value="ECO:0007669"/>
    <property type="project" value="TreeGrafter"/>
</dbReference>
<dbReference type="OrthoDB" id="9808602at2"/>
<evidence type="ECO:0000256" key="5">
    <source>
        <dbReference type="ARBA" id="ARBA00022989"/>
    </source>
</evidence>
<evidence type="ECO:0000256" key="3">
    <source>
        <dbReference type="ARBA" id="ARBA00022679"/>
    </source>
</evidence>
<feature type="transmembrane region" description="Helical" evidence="7">
    <location>
        <begin position="82"/>
        <end position="101"/>
    </location>
</feature>
<sequence length="475" mass="52093">MDWRGNYIRNLRWVDASIIAVALILAQIVRFGFDKTDLTLGSLTISYWVCGVILGLVWYVMLGAWDSRKIRVVGAGTDEYKLILTATTWLFGTLAILSYAFDLDTARGYVLLALPIGSCGILLSRWVQRRSLHRKRLSGESSAKVLVVAGAATASHLVSSLNRQPTAGFTPVAIHVPDGDDTDGALARKTGVPMAGTGHDVHSVMESINRHGADTVAMSSGIALSPEEIRDLGWALADRRIRLIMAPALTDIAGPRLHVQPVSGLPLVHVSTPQFSSGAQFAKRVFDVITSSLLILALSPVLLALAVIVKSDGGSALFRQQRIGLQGEKFHMFKFRSMVVDAENLVAALAHQSDGNGVMFKMKNDPRVTSAGQWMRRYSLDELPQLFNVLLGHMSLVGPRPPLESEAAEYERHVHRRFLVKPGITGLWQVSGRSNLSWKDTVRLDLYYVENWSFAGDIMILLKTLKAVIKVDGAY</sequence>
<evidence type="ECO:0000256" key="4">
    <source>
        <dbReference type="ARBA" id="ARBA00022692"/>
    </source>
</evidence>
<feature type="domain" description="Bacterial sugar transferase" evidence="8">
    <location>
        <begin position="283"/>
        <end position="470"/>
    </location>
</feature>
<comment type="subcellular location">
    <subcellularLocation>
        <location evidence="1">Membrane</location>
        <topology evidence="1">Multi-pass membrane protein</topology>
    </subcellularLocation>
</comment>
<evidence type="ECO:0000259" key="8">
    <source>
        <dbReference type="Pfam" id="PF02397"/>
    </source>
</evidence>